<keyword evidence="1" id="KW-0732">Signal</keyword>
<dbReference type="EMBL" id="JAVDSW010000014">
    <property type="protein sequence ID" value="MDR6705598.1"/>
    <property type="molecule type" value="Genomic_DNA"/>
</dbReference>
<organism evidence="2 3">
    <name type="scientific">Agrobacterium tumefaciens</name>
    <dbReference type="NCBI Taxonomy" id="358"/>
    <lineage>
        <taxon>Bacteria</taxon>
        <taxon>Pseudomonadati</taxon>
        <taxon>Pseudomonadota</taxon>
        <taxon>Alphaproteobacteria</taxon>
        <taxon>Hyphomicrobiales</taxon>
        <taxon>Rhizobiaceae</taxon>
        <taxon>Rhizobium/Agrobacterium group</taxon>
        <taxon>Agrobacterium</taxon>
        <taxon>Agrobacterium tumefaciens complex</taxon>
    </lineage>
</organism>
<dbReference type="SUPFAM" id="SSF103515">
    <property type="entry name" value="Autotransporter"/>
    <property type="match status" value="1"/>
</dbReference>
<dbReference type="InterPro" id="IPR036709">
    <property type="entry name" value="Autotransporte_beta_dom_sf"/>
</dbReference>
<accession>A0AAW8M2G0</accession>
<dbReference type="RefSeq" id="WP_111793168.1">
    <property type="nucleotide sequence ID" value="NZ_JAGIPM010000017.1"/>
</dbReference>
<proteinExistence type="predicted"/>
<dbReference type="Pfam" id="PF04338">
    <property type="entry name" value="DUF481"/>
    <property type="match status" value="1"/>
</dbReference>
<name>A0AAW8M2G0_AGRTU</name>
<dbReference type="Proteomes" id="UP001265315">
    <property type="component" value="Unassembled WGS sequence"/>
</dbReference>
<evidence type="ECO:0000256" key="1">
    <source>
        <dbReference type="SAM" id="SignalP"/>
    </source>
</evidence>
<evidence type="ECO:0000313" key="2">
    <source>
        <dbReference type="EMBL" id="MDR6705598.1"/>
    </source>
</evidence>
<sequence>MKLFVATSIALCALYGKYSSAHAGDMLPVSPRLESNSTEPDQWHFSVSPYFWAAGIDGKVGQFGLTPTRLKSDFSSILNDLDFSFMGVAEARYDRYSLFSDVMYTKISQDGNSPVGFLSKSSVDVTSQTFSGFFGGGYSVFEDDKGRLDLVAGARVWYASTEISISGGLLDGKSKSDNAFWVDAVAGIRGQYFLTDNLYLTGWALVGGGQAKLDWDVTAAFGYRIQQNLSAVAGYRALGVDYSHDGFVYDVVQQGPILGLVYHF</sequence>
<evidence type="ECO:0008006" key="4">
    <source>
        <dbReference type="Google" id="ProtNLM"/>
    </source>
</evidence>
<gene>
    <name evidence="2" type="ORF">J2W61_005473</name>
</gene>
<dbReference type="InterPro" id="IPR007433">
    <property type="entry name" value="DUF481"/>
</dbReference>
<feature type="chain" id="PRO_5043577959" description="Outer membrane protein beta-barrel domain-containing protein" evidence="1">
    <location>
        <begin position="24"/>
        <end position="264"/>
    </location>
</feature>
<reference evidence="2" key="1">
    <citation type="submission" date="2023-07" db="EMBL/GenBank/DDBJ databases">
        <title>Sorghum-associated microbial communities from plants grown in Nebraska, USA.</title>
        <authorList>
            <person name="Schachtman D."/>
        </authorList>
    </citation>
    <scope>NUCLEOTIDE SEQUENCE</scope>
    <source>
        <strain evidence="2">1457</strain>
    </source>
</reference>
<feature type="signal peptide" evidence="1">
    <location>
        <begin position="1"/>
        <end position="23"/>
    </location>
</feature>
<protein>
    <recommendedName>
        <fullName evidence="4">Outer membrane protein beta-barrel domain-containing protein</fullName>
    </recommendedName>
</protein>
<dbReference type="AlphaFoldDB" id="A0AAW8M2G0"/>
<evidence type="ECO:0000313" key="3">
    <source>
        <dbReference type="Proteomes" id="UP001265315"/>
    </source>
</evidence>
<comment type="caution">
    <text evidence="2">The sequence shown here is derived from an EMBL/GenBank/DDBJ whole genome shotgun (WGS) entry which is preliminary data.</text>
</comment>